<feature type="compositionally biased region" description="Polar residues" evidence="1">
    <location>
        <begin position="609"/>
        <end position="619"/>
    </location>
</feature>
<name>H1VN97_COLHI</name>
<feature type="compositionally biased region" description="Pro residues" evidence="1">
    <location>
        <begin position="242"/>
        <end position="256"/>
    </location>
</feature>
<reference evidence="4" key="2">
    <citation type="journal article" date="2012" name="Nat. Genet.">
        <title>Lifestyle transitions in plant pathogenic Colletotrichum fungi deciphered by genome and transcriptome analyses.</title>
        <authorList>
            <person name="O'Connell R.J."/>
            <person name="Thon M.R."/>
            <person name="Hacquard S."/>
            <person name="Amyotte S.G."/>
            <person name="Kleemann J."/>
            <person name="Torres M.F."/>
            <person name="Damm U."/>
            <person name="Buiate E.A."/>
            <person name="Epstein L."/>
            <person name="Alkan N."/>
            <person name="Altmueller J."/>
            <person name="Alvarado-Balderrama L."/>
            <person name="Bauser C.A."/>
            <person name="Becker C."/>
            <person name="Birren B.W."/>
            <person name="Chen Z."/>
            <person name="Choi J."/>
            <person name="Crouch J.A."/>
            <person name="Duvick J.P."/>
            <person name="Farman M.A."/>
            <person name="Gan P."/>
            <person name="Heiman D."/>
            <person name="Henrissat B."/>
            <person name="Howard R.J."/>
            <person name="Kabbage M."/>
            <person name="Koch C."/>
            <person name="Kracher B."/>
            <person name="Kubo Y."/>
            <person name="Law A.D."/>
            <person name="Lebrun M.-H."/>
            <person name="Lee Y.-H."/>
            <person name="Miyara I."/>
            <person name="Moore N."/>
            <person name="Neumann U."/>
            <person name="Nordstroem K."/>
            <person name="Panaccione D.G."/>
            <person name="Panstruga R."/>
            <person name="Place M."/>
            <person name="Proctor R.H."/>
            <person name="Prusky D."/>
            <person name="Rech G."/>
            <person name="Reinhardt R."/>
            <person name="Rollins J.A."/>
            <person name="Rounsley S."/>
            <person name="Schardl C.L."/>
            <person name="Schwartz D.C."/>
            <person name="Shenoy N."/>
            <person name="Shirasu K."/>
            <person name="Sikhakolli U.R."/>
            <person name="Stueber K."/>
            <person name="Sukno S.A."/>
            <person name="Sweigard J.A."/>
            <person name="Takano Y."/>
            <person name="Takahara H."/>
            <person name="Trail F."/>
            <person name="van der Does H.C."/>
            <person name="Voll L.M."/>
            <person name="Will I."/>
            <person name="Young S."/>
            <person name="Zeng Q."/>
            <person name="Zhang J."/>
            <person name="Zhou S."/>
            <person name="Dickman M.B."/>
            <person name="Schulze-Lefert P."/>
            <person name="Ver Loren van Themaat E."/>
            <person name="Ma L.-J."/>
            <person name="Vaillancourt L.J."/>
        </authorList>
    </citation>
    <scope>NUCLEOTIDE SEQUENCE [LARGE SCALE GENOMIC DNA]</scope>
    <source>
        <strain evidence="4">IMI 349063</strain>
    </source>
</reference>
<feature type="compositionally biased region" description="Polar residues" evidence="1">
    <location>
        <begin position="39"/>
        <end position="49"/>
    </location>
</feature>
<feature type="region of interest" description="Disordered" evidence="1">
    <location>
        <begin position="81"/>
        <end position="116"/>
    </location>
</feature>
<proteinExistence type="predicted"/>
<dbReference type="STRING" id="759273.H1VN97"/>
<evidence type="ECO:0000256" key="1">
    <source>
        <dbReference type="SAM" id="MobiDB-lite"/>
    </source>
</evidence>
<feature type="compositionally biased region" description="Polar residues" evidence="1">
    <location>
        <begin position="481"/>
        <end position="500"/>
    </location>
</feature>
<feature type="region of interest" description="Disordered" evidence="1">
    <location>
        <begin position="651"/>
        <end position="681"/>
    </location>
</feature>
<feature type="region of interest" description="Disordered" evidence="1">
    <location>
        <begin position="411"/>
        <end position="430"/>
    </location>
</feature>
<keyword evidence="5" id="KW-1185">Reference proteome</keyword>
<reference evidence="2" key="1">
    <citation type="submission" date="2011-12" db="EMBL/GenBank/DDBJ databases">
        <title>The genome sequence of Colletotrichum higginsianum IMI 34906.</title>
        <authorList>
            <person name="Ma L.-J."/>
            <person name="O'Connell R."/>
            <person name="van Themaat E.V.L."/>
            <person name="Stueber K."/>
            <person name="Young S.K."/>
            <person name="Zeng Q."/>
            <person name="Gargeya S."/>
            <person name="Fitzgerald M."/>
            <person name="Haas B."/>
            <person name="Abouelleil A."/>
            <person name="Alvarado L."/>
            <person name="Arachchi H.M."/>
            <person name="Berlin A."/>
            <person name="Chapman S.B."/>
            <person name="Gearin G."/>
            <person name="Goldberg J."/>
            <person name="Griggs A."/>
            <person name="Gujja S."/>
            <person name="Hansen M."/>
            <person name="Heiman D."/>
            <person name="Howarth C."/>
            <person name="Larimer J."/>
            <person name="Lui A."/>
            <person name="MacDonald P.J.P."/>
            <person name="McCowen C."/>
            <person name="Montmayeur A."/>
            <person name="Murphy C."/>
            <person name="Neiman D."/>
            <person name="Pearson M."/>
            <person name="Priest M."/>
            <person name="Roberts A."/>
            <person name="Saif S."/>
            <person name="Shea T."/>
            <person name="Sisk P."/>
            <person name="Stolte C."/>
            <person name="Sykes S."/>
            <person name="Wortman J."/>
            <person name="Nusbaum C."/>
            <person name="Birren B."/>
        </authorList>
    </citation>
    <scope>NUCLEOTIDE SEQUENCE</scope>
    <source>
        <strain evidence="2">IMI 349063</strain>
    </source>
</reference>
<feature type="compositionally biased region" description="Basic and acidic residues" evidence="1">
    <location>
        <begin position="438"/>
        <end position="455"/>
    </location>
</feature>
<dbReference type="AlphaFoldDB" id="H1VN97"/>
<organism evidence="2 4">
    <name type="scientific">Colletotrichum higginsianum (strain IMI 349063)</name>
    <name type="common">Crucifer anthracnose fungus</name>
    <dbReference type="NCBI Taxonomy" id="759273"/>
    <lineage>
        <taxon>Eukaryota</taxon>
        <taxon>Fungi</taxon>
        <taxon>Dikarya</taxon>
        <taxon>Ascomycota</taxon>
        <taxon>Pezizomycotina</taxon>
        <taxon>Sordariomycetes</taxon>
        <taxon>Hypocreomycetidae</taxon>
        <taxon>Glomerellales</taxon>
        <taxon>Glomerellaceae</taxon>
        <taxon>Colletotrichum</taxon>
        <taxon>Colletotrichum destructivum species complex</taxon>
    </lineage>
</organism>
<feature type="region of interest" description="Disordered" evidence="1">
    <location>
        <begin position="289"/>
        <end position="364"/>
    </location>
</feature>
<dbReference type="EMBL" id="CACQ02004873">
    <property type="protein sequence ID" value="CCF41701.1"/>
    <property type="molecule type" value="Genomic_DNA"/>
</dbReference>
<dbReference type="KEGG" id="chig:CH63R_04630"/>
<dbReference type="Proteomes" id="UP000007174">
    <property type="component" value="Unassembled WGS sequence"/>
</dbReference>
<gene>
    <name evidence="2" type="ORF">CH063_11904</name>
    <name evidence="3" type="ORF">CH63R_04630</name>
</gene>
<feature type="compositionally biased region" description="Polar residues" evidence="1">
    <location>
        <begin position="225"/>
        <end position="236"/>
    </location>
</feature>
<evidence type="ECO:0000313" key="2">
    <source>
        <dbReference type="EMBL" id="CCF41701.1"/>
    </source>
</evidence>
<feature type="region of interest" description="Disordered" evidence="1">
    <location>
        <begin position="438"/>
        <end position="570"/>
    </location>
</feature>
<sequence>MFKVVNRSRSMKSMRSGGGAPGGTQTHGPESPVLGSPGLVSSFQQTKEDSSVSQNVVVPFAEDAATAAAAAAVAAVETRNTYRHRPLPTPPRSKASSTMAERPSTSGGLSPHNYSTTSFRTFDRRMSKDDMYIRPHSSARGGYKSYHIPIRDNPASPLESPGDFSYDFSPARTFTVRTQTPDSMDSNMGTIAIGMAIGSPTHPPPEFTASREFLATPIPAPRNEWQPQASSMSTSMVVRASPEPPQEAPEPVPPPKQKSGRWKLFGRSKSKRLASSPVAISQPMNLQQSAANRTDFDISQTNKQSGDLGRRNTERKPADSKPAMMRSQTAGPVAPPSPRDSKAPKLLSRMASTRSTRSVKKSDISAPVHVSMGVPALPPKPSGGFLDVEIPSITMERYSVMFGNVLGQPQGSEDSMFGQQPSQPSSSLLARRQATLDRLKTVNAKATKEDEERERTRSRRATSPQPLKSPAFSLSLFPATPSESANNPPQSPRYRSNTSPAFLASPQRASFEHAETHREATRGKTPSPGIVSHLRPHRPQEPPAPDFVFGPEQSGLVLESPAGDDESEEIHLTEQLKPTIYEPAWQMMTPADSTAPSSTAPSAKDHSPASASSVQTHVTKPSFDGSEPDDALRAAVEISIARQISISRQQRRMLRPLKTNAIRVGGGGGGGGGSPGARSPVATITVGKNERLSSTKSATPTLISPGETFEQQIAQNRKSERIILEGEYA</sequence>
<feature type="compositionally biased region" description="Basic and acidic residues" evidence="1">
    <location>
        <begin position="308"/>
        <end position="319"/>
    </location>
</feature>
<accession>H1VN97</accession>
<feature type="compositionally biased region" description="Polar residues" evidence="1">
    <location>
        <begin position="289"/>
        <end position="305"/>
    </location>
</feature>
<dbReference type="EMBL" id="LTAN01000003">
    <property type="protein sequence ID" value="OBR12334.1"/>
    <property type="molecule type" value="Genomic_DNA"/>
</dbReference>
<reference evidence="3" key="3">
    <citation type="submission" date="2016-02" db="EMBL/GenBank/DDBJ databases">
        <title>Resequencing and annotation of the Colletotrichum higginsianum genome.</title>
        <authorList>
            <person name="O'Connell R."/>
            <person name="Zambounis A."/>
            <person name="Thon M."/>
            <person name="Dallery J.-F."/>
        </authorList>
    </citation>
    <scope>NUCLEOTIDE SEQUENCE [LARGE SCALE GENOMIC DNA]</scope>
    <source>
        <strain evidence="3">IMI 349063</strain>
    </source>
</reference>
<reference evidence="5" key="4">
    <citation type="journal article" date="2017" name="BMC Genomics">
        <title>Gapless genome assembly of Colletotrichum higginsianum reveals chromosome structure and association of transposable elements with secondary metabolite gene clusters.</title>
        <authorList>
            <person name="Dallery J.-F."/>
            <person name="Lapalu N."/>
            <person name="Zampounis A."/>
            <person name="Pigne S."/>
            <person name="Luyten I."/>
            <person name="Amselem J."/>
            <person name="Wittenberg A.H.J."/>
            <person name="Zhou S."/>
            <person name="de Queiroz M.V."/>
            <person name="Robin G.P."/>
            <person name="Auger A."/>
            <person name="Hainaut M."/>
            <person name="Henrissat B."/>
            <person name="Kim K.-T."/>
            <person name="Lee Y.-H."/>
            <person name="Lespinet O."/>
            <person name="Schwartz D.C."/>
            <person name="Thon M.R."/>
            <person name="O'Connell R.J."/>
        </authorList>
    </citation>
    <scope>NUCLEOTIDE SEQUENCE [LARGE SCALE GENOMIC DNA]</scope>
    <source>
        <strain evidence="5">IMI 349063</strain>
    </source>
</reference>
<evidence type="ECO:0000313" key="3">
    <source>
        <dbReference type="EMBL" id="OBR12334.1"/>
    </source>
</evidence>
<feature type="region of interest" description="Disordered" evidence="1">
    <location>
        <begin position="220"/>
        <end position="262"/>
    </location>
</feature>
<dbReference type="RefSeq" id="XP_018160851.1">
    <property type="nucleotide sequence ID" value="XM_018299605.1"/>
</dbReference>
<protein>
    <submittedName>
        <fullName evidence="2">Uncharacterized protein</fullName>
    </submittedName>
</protein>
<dbReference type="HOGENOM" id="CLU_386840_0_0_1"/>
<feature type="compositionally biased region" description="Gly residues" evidence="1">
    <location>
        <begin position="664"/>
        <end position="675"/>
    </location>
</feature>
<feature type="region of interest" description="Disordered" evidence="1">
    <location>
        <begin position="1"/>
        <end position="49"/>
    </location>
</feature>
<feature type="compositionally biased region" description="Low complexity" evidence="1">
    <location>
        <begin position="589"/>
        <end position="602"/>
    </location>
</feature>
<dbReference type="GeneID" id="28863712"/>
<evidence type="ECO:0000313" key="4">
    <source>
        <dbReference type="Proteomes" id="UP000007174"/>
    </source>
</evidence>
<evidence type="ECO:0000313" key="5">
    <source>
        <dbReference type="Proteomes" id="UP000092177"/>
    </source>
</evidence>
<dbReference type="Proteomes" id="UP000092177">
    <property type="component" value="Chromosome 3"/>
</dbReference>
<feature type="region of interest" description="Disordered" evidence="1">
    <location>
        <begin position="587"/>
        <end position="630"/>
    </location>
</feature>
<dbReference type="OrthoDB" id="5404004at2759"/>
<feature type="compositionally biased region" description="Polar residues" evidence="1">
    <location>
        <begin position="94"/>
        <end position="116"/>
    </location>
</feature>
<dbReference type="VEuPathDB" id="FungiDB:CH63R_04630"/>
<feature type="compositionally biased region" description="Basic and acidic residues" evidence="1">
    <location>
        <begin position="510"/>
        <end position="522"/>
    </location>
</feature>
<dbReference type="eggNOG" id="ENOG502SD0J">
    <property type="taxonomic scope" value="Eukaryota"/>
</dbReference>